<dbReference type="InterPro" id="IPR058624">
    <property type="entry name" value="MdtA-like_HH"/>
</dbReference>
<evidence type="ECO:0000313" key="5">
    <source>
        <dbReference type="EMBL" id="WDE08559.1"/>
    </source>
</evidence>
<gene>
    <name evidence="5" type="ORF">SG34_032055</name>
</gene>
<dbReference type="NCBIfam" id="TIGR01730">
    <property type="entry name" value="RND_mfp"/>
    <property type="match status" value="1"/>
</dbReference>
<feature type="chain" id="PRO_5041906233" evidence="3">
    <location>
        <begin position="25"/>
        <end position="366"/>
    </location>
</feature>
<keyword evidence="6" id="KW-1185">Reference proteome</keyword>
<organism evidence="5 6">
    <name type="scientific">Thalassomonas viridans</name>
    <dbReference type="NCBI Taxonomy" id="137584"/>
    <lineage>
        <taxon>Bacteria</taxon>
        <taxon>Pseudomonadati</taxon>
        <taxon>Pseudomonadota</taxon>
        <taxon>Gammaproteobacteria</taxon>
        <taxon>Alteromonadales</taxon>
        <taxon>Colwelliaceae</taxon>
        <taxon>Thalassomonas</taxon>
    </lineage>
</organism>
<dbReference type="Gene3D" id="1.10.287.470">
    <property type="entry name" value="Helix hairpin bin"/>
    <property type="match status" value="1"/>
</dbReference>
<keyword evidence="2" id="KW-0175">Coiled coil</keyword>
<dbReference type="RefSeq" id="WP_044841931.1">
    <property type="nucleotide sequence ID" value="NZ_CP059734.1"/>
</dbReference>
<dbReference type="AlphaFoldDB" id="A0AAE9Z9F3"/>
<dbReference type="Gene3D" id="2.40.30.170">
    <property type="match status" value="1"/>
</dbReference>
<accession>A0AAE9Z9F3</accession>
<evidence type="ECO:0000259" key="4">
    <source>
        <dbReference type="Pfam" id="PF25876"/>
    </source>
</evidence>
<feature type="signal peptide" evidence="3">
    <location>
        <begin position="1"/>
        <end position="24"/>
    </location>
</feature>
<dbReference type="GO" id="GO:0015562">
    <property type="term" value="F:efflux transmembrane transporter activity"/>
    <property type="evidence" value="ECO:0007669"/>
    <property type="project" value="TreeGrafter"/>
</dbReference>
<proteinExistence type="inferred from homology"/>
<comment type="similarity">
    <text evidence="1">Belongs to the membrane fusion protein (MFP) (TC 8.A.1) family.</text>
</comment>
<evidence type="ECO:0000256" key="3">
    <source>
        <dbReference type="SAM" id="SignalP"/>
    </source>
</evidence>
<evidence type="ECO:0000256" key="1">
    <source>
        <dbReference type="ARBA" id="ARBA00009477"/>
    </source>
</evidence>
<protein>
    <submittedName>
        <fullName evidence="5">Efflux RND transporter periplasmic adaptor subunit</fullName>
    </submittedName>
</protein>
<feature type="domain" description="Multidrug resistance protein MdtA-like alpha-helical hairpin" evidence="4">
    <location>
        <begin position="116"/>
        <end position="178"/>
    </location>
</feature>
<dbReference type="InterPro" id="IPR006143">
    <property type="entry name" value="RND_pump_MFP"/>
</dbReference>
<dbReference type="Proteomes" id="UP000032352">
    <property type="component" value="Chromosome pTvir"/>
</dbReference>
<reference evidence="5 6" key="1">
    <citation type="journal article" date="2015" name="Genome Announc.">
        <title>Draft Genome Sequences of Marine Isolates of Thalassomonas viridans and Thalassomonas actiniarum.</title>
        <authorList>
            <person name="Olonade I."/>
            <person name="van Zyl L.J."/>
            <person name="Trindade M."/>
        </authorList>
    </citation>
    <scope>NUCLEOTIDE SEQUENCE [LARGE SCALE GENOMIC DNA]</scope>
    <source>
        <strain evidence="5 6">XOM25</strain>
    </source>
</reference>
<dbReference type="GO" id="GO:1990281">
    <property type="term" value="C:efflux pump complex"/>
    <property type="evidence" value="ECO:0007669"/>
    <property type="project" value="TreeGrafter"/>
</dbReference>
<dbReference type="Gene3D" id="2.40.50.100">
    <property type="match status" value="1"/>
</dbReference>
<evidence type="ECO:0000256" key="2">
    <source>
        <dbReference type="SAM" id="Coils"/>
    </source>
</evidence>
<reference evidence="5 6" key="2">
    <citation type="journal article" date="2022" name="Mar. Drugs">
        <title>Bioassay-Guided Fractionation Leads to the Detection of Cholic Acid Generated by the Rare Thalassomonas sp.</title>
        <authorList>
            <person name="Pheiffer F."/>
            <person name="Schneider Y.K."/>
            <person name="Hansen E.H."/>
            <person name="Andersen J.H."/>
            <person name="Isaksson J."/>
            <person name="Busche T."/>
            <person name="R C."/>
            <person name="Kalinowski J."/>
            <person name="Zyl L.V."/>
            <person name="Trindade M."/>
        </authorList>
    </citation>
    <scope>NUCLEOTIDE SEQUENCE [LARGE SCALE GENOMIC DNA]</scope>
    <source>
        <strain evidence="5 6">XOM25</strain>
    </source>
</reference>
<dbReference type="PANTHER" id="PTHR30469:SF15">
    <property type="entry name" value="HLYD FAMILY OF SECRETION PROTEINS"/>
    <property type="match status" value="1"/>
</dbReference>
<dbReference type="PROSITE" id="PS51257">
    <property type="entry name" value="PROKAR_LIPOPROTEIN"/>
    <property type="match status" value="1"/>
</dbReference>
<dbReference type="SUPFAM" id="SSF111369">
    <property type="entry name" value="HlyD-like secretion proteins"/>
    <property type="match status" value="1"/>
</dbReference>
<evidence type="ECO:0000313" key="6">
    <source>
        <dbReference type="Proteomes" id="UP000032352"/>
    </source>
</evidence>
<feature type="coiled-coil region" evidence="2">
    <location>
        <begin position="113"/>
        <end position="174"/>
    </location>
</feature>
<dbReference type="EMBL" id="CP059734">
    <property type="protein sequence ID" value="WDE08559.1"/>
    <property type="molecule type" value="Genomic_DNA"/>
</dbReference>
<dbReference type="KEGG" id="tvd:SG34_032055"/>
<keyword evidence="3" id="KW-0732">Signal</keyword>
<dbReference type="Pfam" id="PF25876">
    <property type="entry name" value="HH_MFP_RND"/>
    <property type="match status" value="1"/>
</dbReference>
<sequence>MFFNNYRPSLAALLLAVTSLSVLSACVAEESQAPGWQQEQPLADALLTNALETQTLEQTRYQQAFQFHGVARGFHSYSESVFEPGKIVALNAREGHRVNKGEVIAELYSPILAEKLEQAKASLKKAQAQLTLDQESLSRSLKLHRKKLISQQALDEAKRDFDTAKQAMMEAQAAVDLAGNEFAETSIKAKEAGIVAKIYKREGDFINPGEPVFRFESTAKQKVSFAVPEKFAVAMQRGDKHPLFIPADGREYTGTVIEKSLPTEDGVRLHNVTFEFDSLQPEIVGLRIVLRYVAESALAFKADYRAIRYDVDNQPYIIKVDNKLSHLPVSILDMQNETILIAGELSRDTRVLIGNEVSLPVNLHKF</sequence>
<dbReference type="PANTHER" id="PTHR30469">
    <property type="entry name" value="MULTIDRUG RESISTANCE PROTEIN MDTA"/>
    <property type="match status" value="1"/>
</dbReference>
<name>A0AAE9Z9F3_9GAMM</name>